<dbReference type="PANTHER" id="PTHR13932:SF5">
    <property type="entry name" value="RADICAL S-ADENOSYL METHIONINE DOMAIN-CONTAINING PROTEIN 1, MITOCHONDRIAL"/>
    <property type="match status" value="1"/>
</dbReference>
<keyword evidence="2" id="KW-0143">Chaperone</keyword>
<keyword evidence="2" id="KW-0411">Iron-sulfur</keyword>
<dbReference type="RefSeq" id="WP_232529891.1">
    <property type="nucleotide sequence ID" value="NZ_CP036318.1"/>
</dbReference>
<dbReference type="AlphaFoldDB" id="A0A518J1T0"/>
<dbReference type="GO" id="GO:0004109">
    <property type="term" value="F:coproporphyrinogen oxidase activity"/>
    <property type="evidence" value="ECO:0007669"/>
    <property type="project" value="InterPro"/>
</dbReference>
<keyword evidence="2" id="KW-0004">4Fe-4S</keyword>
<dbReference type="InterPro" id="IPR007197">
    <property type="entry name" value="rSAM"/>
</dbReference>
<feature type="domain" description="Radical SAM core" evidence="3">
    <location>
        <begin position="15"/>
        <end position="248"/>
    </location>
</feature>
<dbReference type="InterPro" id="IPR023404">
    <property type="entry name" value="rSAM_horseshoe"/>
</dbReference>
<dbReference type="SFLD" id="SFLDS00029">
    <property type="entry name" value="Radical_SAM"/>
    <property type="match status" value="1"/>
</dbReference>
<dbReference type="NCBIfam" id="TIGR00539">
    <property type="entry name" value="hemN_rel"/>
    <property type="match status" value="1"/>
</dbReference>
<keyword evidence="2" id="KW-0963">Cytoplasm</keyword>
<gene>
    <name evidence="4" type="ORF">Mal33_53250</name>
</gene>
<dbReference type="PANTHER" id="PTHR13932">
    <property type="entry name" value="COPROPORPHYRINIGEN III OXIDASE"/>
    <property type="match status" value="1"/>
</dbReference>
<keyword evidence="5" id="KW-1185">Reference proteome</keyword>
<dbReference type="GO" id="GO:0005737">
    <property type="term" value="C:cytoplasm"/>
    <property type="evidence" value="ECO:0007669"/>
    <property type="project" value="UniProtKB-SubCell"/>
</dbReference>
<reference evidence="4 5" key="1">
    <citation type="submission" date="2019-02" db="EMBL/GenBank/DDBJ databases">
        <title>Deep-cultivation of Planctomycetes and their phenomic and genomic characterization uncovers novel biology.</title>
        <authorList>
            <person name="Wiegand S."/>
            <person name="Jogler M."/>
            <person name="Boedeker C."/>
            <person name="Pinto D."/>
            <person name="Vollmers J."/>
            <person name="Rivas-Marin E."/>
            <person name="Kohn T."/>
            <person name="Peeters S.H."/>
            <person name="Heuer A."/>
            <person name="Rast P."/>
            <person name="Oberbeckmann S."/>
            <person name="Bunk B."/>
            <person name="Jeske O."/>
            <person name="Meyerdierks A."/>
            <person name="Storesund J.E."/>
            <person name="Kallscheuer N."/>
            <person name="Luecker S."/>
            <person name="Lage O.M."/>
            <person name="Pohl T."/>
            <person name="Merkel B.J."/>
            <person name="Hornburger P."/>
            <person name="Mueller R.-W."/>
            <person name="Bruemmer F."/>
            <person name="Labrenz M."/>
            <person name="Spormann A.M."/>
            <person name="Op den Camp H."/>
            <person name="Overmann J."/>
            <person name="Amann R."/>
            <person name="Jetten M.S.M."/>
            <person name="Mascher T."/>
            <person name="Medema M.H."/>
            <person name="Devos D.P."/>
            <person name="Kaster A.-K."/>
            <person name="Ovreas L."/>
            <person name="Rohde M."/>
            <person name="Galperin M.Y."/>
            <person name="Jogler C."/>
        </authorList>
    </citation>
    <scope>NUCLEOTIDE SEQUENCE [LARGE SCALE GENOMIC DNA]</scope>
    <source>
        <strain evidence="4 5">Mal33</strain>
    </source>
</reference>
<keyword evidence="2" id="KW-0479">Metal-binding</keyword>
<dbReference type="CDD" id="cd01335">
    <property type="entry name" value="Radical_SAM"/>
    <property type="match status" value="1"/>
</dbReference>
<organism evidence="4 5">
    <name type="scientific">Rosistilla oblonga</name>
    <dbReference type="NCBI Taxonomy" id="2527990"/>
    <lineage>
        <taxon>Bacteria</taxon>
        <taxon>Pseudomonadati</taxon>
        <taxon>Planctomycetota</taxon>
        <taxon>Planctomycetia</taxon>
        <taxon>Pirellulales</taxon>
        <taxon>Pirellulaceae</taxon>
        <taxon>Rosistilla</taxon>
    </lineage>
</organism>
<dbReference type="SUPFAM" id="SSF102114">
    <property type="entry name" value="Radical SAM enzymes"/>
    <property type="match status" value="1"/>
</dbReference>
<evidence type="ECO:0000313" key="4">
    <source>
        <dbReference type="EMBL" id="QDV59297.1"/>
    </source>
</evidence>
<keyword evidence="4" id="KW-0560">Oxidoreductase</keyword>
<dbReference type="SFLD" id="SFLDF00288">
    <property type="entry name" value="HemN-like__clustered_with_nucl"/>
    <property type="match status" value="1"/>
</dbReference>
<keyword evidence="2" id="KW-0349">Heme</keyword>
<dbReference type="InterPro" id="IPR004559">
    <property type="entry name" value="HemW-like"/>
</dbReference>
<dbReference type="Pfam" id="PF04055">
    <property type="entry name" value="Radical_SAM"/>
    <property type="match status" value="1"/>
</dbReference>
<comment type="function">
    <text evidence="2">Probably acts as a heme chaperone, transferring heme to an unknown acceptor. Binds one molecule of heme per monomer, possibly covalently. Binds 1 [4Fe-4S] cluster. The cluster is coordinated with 3 cysteines and an exchangeable S-adenosyl-L-methionine.</text>
</comment>
<proteinExistence type="inferred from homology"/>
<accession>A0A518J1T0</accession>
<evidence type="ECO:0000313" key="5">
    <source>
        <dbReference type="Proteomes" id="UP000316770"/>
    </source>
</evidence>
<dbReference type="GO" id="GO:0046872">
    <property type="term" value="F:metal ion binding"/>
    <property type="evidence" value="ECO:0007669"/>
    <property type="project" value="UniProtKB-UniRule"/>
</dbReference>
<name>A0A518J1T0_9BACT</name>
<evidence type="ECO:0000256" key="2">
    <source>
        <dbReference type="RuleBase" id="RU364116"/>
    </source>
</evidence>
<dbReference type="InterPro" id="IPR006638">
    <property type="entry name" value="Elp3/MiaA/NifB-like_rSAM"/>
</dbReference>
<dbReference type="EMBL" id="CP036318">
    <property type="protein sequence ID" value="QDV59297.1"/>
    <property type="molecule type" value="Genomic_DNA"/>
</dbReference>
<comment type="subcellular location">
    <subcellularLocation>
        <location evidence="2">Cytoplasm</location>
    </subcellularLocation>
</comment>
<dbReference type="SFLD" id="SFLDF00562">
    <property type="entry name" value="HemN-like__clustered_with_heat"/>
    <property type="match status" value="1"/>
</dbReference>
<dbReference type="Proteomes" id="UP000316770">
    <property type="component" value="Chromosome"/>
</dbReference>
<comment type="similarity">
    <text evidence="1">Belongs to the anaerobic coproporphyrinogen-III oxidase family. HemW subfamily.</text>
</comment>
<dbReference type="Pfam" id="PF06969">
    <property type="entry name" value="HemN_C"/>
    <property type="match status" value="1"/>
</dbReference>
<dbReference type="Gene3D" id="3.80.30.20">
    <property type="entry name" value="tm_1862 like domain"/>
    <property type="match status" value="1"/>
</dbReference>
<dbReference type="GO" id="GO:0051539">
    <property type="term" value="F:4 iron, 4 sulfur cluster binding"/>
    <property type="evidence" value="ECO:0007669"/>
    <property type="project" value="UniProtKB-UniRule"/>
</dbReference>
<keyword evidence="2" id="KW-0949">S-adenosyl-L-methionine</keyword>
<keyword evidence="2" id="KW-0408">Iron</keyword>
<dbReference type="SFLD" id="SFLDG01082">
    <property type="entry name" value="B12-binding_domain_containing"/>
    <property type="match status" value="1"/>
</dbReference>
<sequence length="389" mass="43218">MVIRNQTDLELEAPARLDPPRAAYVHVPFCQHRCGYCNFSVLAGRDDLVDAYLDALEAELKRLVQPRTVDTLFVGGGTPTHFDAPALTRFLRLVGHWFPLSGGATEFSVEANPNDITQSKLDLLKQFGVDRISLGVQSFDAAKLKILERTHSPDEARRAIQLAAETIGNVSIDLIFATPGETPDAWRGDLRDAVAMPLSHLSTYGLTFEKGTQFWNRLQKATIATVIEEDQLQMFRDAIAIPKAAGFEHYEVSNHAMPGRRCQHNMAYWRGVGWYAAGPGAAAFVDGRREVNHRSTTTYIKRLLRGESPIAESETLTQEQLIRERVAFGLRMLAGVELTEVGPLQVIDQLLGKQFQMLTEIGMLTRTDNRIALTAQGLFVSDSVLSEIL</sequence>
<dbReference type="InterPro" id="IPR010723">
    <property type="entry name" value="HemN_C"/>
</dbReference>
<dbReference type="SFLD" id="SFLDG01065">
    <property type="entry name" value="anaerobic_coproporphyrinogen-I"/>
    <property type="match status" value="1"/>
</dbReference>
<evidence type="ECO:0000256" key="1">
    <source>
        <dbReference type="ARBA" id="ARBA00006100"/>
    </source>
</evidence>
<dbReference type="InterPro" id="IPR034505">
    <property type="entry name" value="Coproporphyrinogen-III_oxidase"/>
</dbReference>
<protein>
    <recommendedName>
        <fullName evidence="2">Heme chaperone HemW</fullName>
    </recommendedName>
</protein>
<dbReference type="SMART" id="SM00729">
    <property type="entry name" value="Elp3"/>
    <property type="match status" value="1"/>
</dbReference>
<dbReference type="GO" id="GO:0006779">
    <property type="term" value="P:porphyrin-containing compound biosynthetic process"/>
    <property type="evidence" value="ECO:0007669"/>
    <property type="project" value="InterPro"/>
</dbReference>
<dbReference type="InterPro" id="IPR058240">
    <property type="entry name" value="rSAM_sf"/>
</dbReference>
<evidence type="ECO:0000259" key="3">
    <source>
        <dbReference type="PROSITE" id="PS51918"/>
    </source>
</evidence>
<dbReference type="PROSITE" id="PS51918">
    <property type="entry name" value="RADICAL_SAM"/>
    <property type="match status" value="1"/>
</dbReference>